<sequence>MKGLNIDLTNGQYSMLYDIVVKANPVDADPNFDVQTYDNLLDAICKAQVTYLK</sequence>
<keyword evidence="2" id="KW-1185">Reference proteome</keyword>
<evidence type="ECO:0000313" key="1">
    <source>
        <dbReference type="EMBL" id="AGH26337.1"/>
    </source>
</evidence>
<dbReference type="OrthoDB" id="41282at10239"/>
<reference evidence="1 2" key="1">
    <citation type="submission" date="2010-11" db="EMBL/GenBank/DDBJ databases">
        <title>The Genome Sequence of Cyanophage P-RSM1.</title>
        <authorList>
            <consortium name="The Broad Institute Genome Sequencing Platform"/>
            <person name="Henn M.R."/>
            <person name="Sullivan M.S."/>
            <person name="Osburne M.S."/>
            <person name="Levin J."/>
            <person name="Malboeuf C."/>
            <person name="Casali M."/>
            <person name="Russ C."/>
            <person name="Lennon N."/>
            <person name="Chapman S.B."/>
            <person name="Erlich R."/>
            <person name="Young S.K."/>
            <person name="Yandava C."/>
            <person name="Zeng Q."/>
            <person name="Alvarado L."/>
            <person name="Anderson S."/>
            <person name="Berlin A."/>
            <person name="Chen Z."/>
            <person name="Freedman E."/>
            <person name="Gellesch M."/>
            <person name="Goldberg J."/>
            <person name="Green L."/>
            <person name="Griggs A."/>
            <person name="Gujja S."/>
            <person name="Heilman E.R."/>
            <person name="Heiman D."/>
            <person name="Hollinger A."/>
            <person name="Howarth C."/>
            <person name="Larson L."/>
            <person name="Mehta T."/>
            <person name="Pearson M."/>
            <person name="Roberts A."/>
            <person name="Ryan E."/>
            <person name="Saif S."/>
            <person name="Shea T."/>
            <person name="Shenoy N."/>
            <person name="Sisk P."/>
            <person name="Stolte C."/>
            <person name="Sykes S."/>
            <person name="White J."/>
            <person name="Yu Q."/>
            <person name="Coleman M.L."/>
            <person name="Huang K.H."/>
            <person name="Weigele P.R."/>
            <person name="DeFrancesco A.S."/>
            <person name="Kern S.E."/>
            <person name="Thompson L.R."/>
            <person name="Fu R."/>
            <person name="Hombeck B."/>
            <person name="Chisholm S.W."/>
            <person name="Haas B."/>
            <person name="Nusbaum C."/>
            <person name="Birren B."/>
        </authorList>
    </citation>
    <scope>NUCLEOTIDE SEQUENCE [LARGE SCALE GENOMIC DNA]</scope>
    <source>
        <strain evidence="1 2">P-RSM1</strain>
    </source>
</reference>
<organism evidence="1 2">
    <name type="scientific">Cyanophage P-RSM1</name>
    <dbReference type="NCBI Taxonomy" id="536444"/>
    <lineage>
        <taxon>Viruses</taxon>
        <taxon>Duplodnaviria</taxon>
        <taxon>Heunggongvirae</taxon>
        <taxon>Uroviricota</taxon>
        <taxon>Caudoviricetes</taxon>
        <taxon>Pantevenvirales</taxon>
        <taxon>Kyanoviridae</taxon>
        <taxon>Emcearvirus</taxon>
        <taxon>Emcearvirus gerard</taxon>
    </lineage>
</organism>
<dbReference type="EMBL" id="HQ634175">
    <property type="protein sequence ID" value="AGH26337.1"/>
    <property type="molecule type" value="Genomic_DNA"/>
</dbReference>
<gene>
    <name evidence="1" type="ORF">CPPG_00020</name>
</gene>
<dbReference type="RefSeq" id="YP_007877572.1">
    <property type="nucleotide sequence ID" value="NC_021071.1"/>
</dbReference>
<name>M4QHF5_9CAUD</name>
<proteinExistence type="predicted"/>
<dbReference type="KEGG" id="vg:15311988"/>
<dbReference type="Proteomes" id="UP000201235">
    <property type="component" value="Segment"/>
</dbReference>
<protein>
    <submittedName>
        <fullName evidence="1">Uncharacterized protein</fullName>
    </submittedName>
</protein>
<accession>M4QHF5</accession>
<dbReference type="GeneID" id="15311988"/>
<evidence type="ECO:0000313" key="2">
    <source>
        <dbReference type="Proteomes" id="UP000201235"/>
    </source>
</evidence>